<feature type="domain" description="Apple" evidence="3">
    <location>
        <begin position="307"/>
        <end position="390"/>
    </location>
</feature>
<dbReference type="Gene3D" id="3.50.4.10">
    <property type="entry name" value="Hepatocyte Growth Factor"/>
    <property type="match status" value="2"/>
</dbReference>
<evidence type="ECO:0000259" key="4">
    <source>
        <dbReference type="PROSITE" id="PS51034"/>
    </source>
</evidence>
<dbReference type="InterPro" id="IPR052774">
    <property type="entry name" value="Celegans_DevNeuronal_Protein"/>
</dbReference>
<keyword evidence="6" id="KW-1185">Reference proteome</keyword>
<dbReference type="PANTHER" id="PTHR47327:SF2">
    <property type="entry name" value="FI18240P1-RELATED"/>
    <property type="match status" value="1"/>
</dbReference>
<feature type="compositionally biased region" description="Basic and acidic residues" evidence="1">
    <location>
        <begin position="168"/>
        <end position="183"/>
    </location>
</feature>
<dbReference type="CDD" id="cd01099">
    <property type="entry name" value="PAN_AP_HGF"/>
    <property type="match status" value="1"/>
</dbReference>
<dbReference type="Pfam" id="PF00024">
    <property type="entry name" value="PAN_1"/>
    <property type="match status" value="3"/>
</dbReference>
<feature type="compositionally biased region" description="Low complexity" evidence="1">
    <location>
        <begin position="60"/>
        <end position="75"/>
    </location>
</feature>
<gene>
    <name evidence="5" type="primary">106091383</name>
</gene>
<dbReference type="OrthoDB" id="5867217at2759"/>
<feature type="domain" description="ZP" evidence="4">
    <location>
        <begin position="485"/>
        <end position="726"/>
    </location>
</feature>
<feature type="transmembrane region" description="Helical" evidence="2">
    <location>
        <begin position="818"/>
        <end position="842"/>
    </location>
</feature>
<dbReference type="FunFam" id="3.50.4.10:FF:000009">
    <property type="entry name" value="GG11699"/>
    <property type="match status" value="1"/>
</dbReference>
<dbReference type="STRING" id="35570.A0A1I8QDM2"/>
<dbReference type="AlphaFoldDB" id="A0A1I8QDM2"/>
<dbReference type="InterPro" id="IPR003609">
    <property type="entry name" value="Pan_app"/>
</dbReference>
<keyword evidence="2" id="KW-1133">Transmembrane helix</keyword>
<feature type="region of interest" description="Disordered" evidence="1">
    <location>
        <begin position="1"/>
        <end position="21"/>
    </location>
</feature>
<reference evidence="5" key="1">
    <citation type="submission" date="2020-05" db="UniProtKB">
        <authorList>
            <consortium name="EnsemblMetazoa"/>
        </authorList>
    </citation>
    <scope>IDENTIFICATION</scope>
    <source>
        <strain evidence="5">USDA</strain>
    </source>
</reference>
<dbReference type="SMART" id="SM00241">
    <property type="entry name" value="ZP"/>
    <property type="match status" value="1"/>
</dbReference>
<feature type="domain" description="Apple" evidence="3">
    <location>
        <begin position="217"/>
        <end position="301"/>
    </location>
</feature>
<evidence type="ECO:0000256" key="1">
    <source>
        <dbReference type="SAM" id="MobiDB-lite"/>
    </source>
</evidence>
<dbReference type="SMART" id="SM00473">
    <property type="entry name" value="PAN_AP"/>
    <property type="match status" value="3"/>
</dbReference>
<dbReference type="SUPFAM" id="SSF57414">
    <property type="entry name" value="Hairpin loop containing domain-like"/>
    <property type="match status" value="2"/>
</dbReference>
<keyword evidence="2" id="KW-0472">Membrane</keyword>
<evidence type="ECO:0000313" key="5">
    <source>
        <dbReference type="EnsemblMetazoa" id="SCAU016165-PA"/>
    </source>
</evidence>
<dbReference type="InterPro" id="IPR001507">
    <property type="entry name" value="ZP_dom"/>
</dbReference>
<evidence type="ECO:0000313" key="6">
    <source>
        <dbReference type="Proteomes" id="UP000095300"/>
    </source>
</evidence>
<dbReference type="Proteomes" id="UP000095300">
    <property type="component" value="Unassembled WGS sequence"/>
</dbReference>
<feature type="region of interest" description="Disordered" evidence="1">
    <location>
        <begin position="60"/>
        <end position="186"/>
    </location>
</feature>
<evidence type="ECO:0008006" key="7">
    <source>
        <dbReference type="Google" id="ProtNLM"/>
    </source>
</evidence>
<feature type="compositionally biased region" description="Polar residues" evidence="1">
    <location>
        <begin position="76"/>
        <end position="88"/>
    </location>
</feature>
<feature type="compositionally biased region" description="Polar residues" evidence="1">
    <location>
        <begin position="1"/>
        <end position="17"/>
    </location>
</feature>
<dbReference type="Pfam" id="PF25057">
    <property type="entry name" value="CUT_N"/>
    <property type="match status" value="1"/>
</dbReference>
<feature type="compositionally biased region" description="Polar residues" evidence="1">
    <location>
        <begin position="124"/>
        <end position="142"/>
    </location>
</feature>
<dbReference type="VEuPathDB" id="VectorBase:SCAU016165"/>
<dbReference type="PROSITE" id="PS51034">
    <property type="entry name" value="ZP_2"/>
    <property type="match status" value="1"/>
</dbReference>
<organism evidence="5 6">
    <name type="scientific">Stomoxys calcitrans</name>
    <name type="common">Stable fly</name>
    <name type="synonym">Conops calcitrans</name>
    <dbReference type="NCBI Taxonomy" id="35570"/>
    <lineage>
        <taxon>Eukaryota</taxon>
        <taxon>Metazoa</taxon>
        <taxon>Ecdysozoa</taxon>
        <taxon>Arthropoda</taxon>
        <taxon>Hexapoda</taxon>
        <taxon>Insecta</taxon>
        <taxon>Pterygota</taxon>
        <taxon>Neoptera</taxon>
        <taxon>Endopterygota</taxon>
        <taxon>Diptera</taxon>
        <taxon>Brachycera</taxon>
        <taxon>Muscomorpha</taxon>
        <taxon>Muscoidea</taxon>
        <taxon>Muscidae</taxon>
        <taxon>Stomoxys</taxon>
    </lineage>
</organism>
<evidence type="ECO:0000259" key="3">
    <source>
        <dbReference type="PROSITE" id="PS50948"/>
    </source>
</evidence>
<sequence length="903" mass="98114">MRLRFHNSSSRNSQYRMSPSSSLNFSSFFIVSLTIGVLVLSPHFTQAARRSRLDLTSSAAASSSSSTNNASEASSPTNVNPENSSQAKATLDDAVASSLPLKSDQSSSTAQTNDLSKSKEFSASGLNSAANSKDDTQLSTSKDSGADVAAATDADSEVAAAKEQLTTNEEKQLSEDSPKDLKETPSANFEDVEVVESATQLGAFGAPAGGNGGFEECDSDMLGFEIVTGYVFSAPGKLLDSLPGTLMLTDCLEACQGNETCHAVNYETGLCVLFSANADQLPGALTKSQFPVFTIYAQKSCLGVRPCARAWCVDRVQNYKLNGHAKRSVSVTSRRDCFELCLGEAEFTCRSANYYRATNICELSEMDRITLAGTSAFQSQDGIDYLENNCAEEPNKLCEFKRLSGRILKTVDSVYQDVGSIDECRDLCINSPYRCHSYDFGDTGDMVCRLSHHSRATLSDVQDPYLEVPEAATYELSSCYNVTIECGAGDMVARIRTSKLFDGKVYAKGSPKSCSVDVKNSLEFELKMGYQDLECNVRQQGSGRYMNDVVIQHHDTIVTSSDLGLAVTCQYDLTNKSVSNEVDLGVKGDIEPALSEEVIVDSPNVIMKITSRDGSDIMRSAEVGDPLALKFEIMDESSPYEIFVRELVAMDGGDNAEITLIDSNGCPTDHFIMGAIYKSSLSGKILLSHFDAFKFPSSEVVQFRALVTPCMPTCEPVQCDQEDISGEFKSLLSYGRKRRSVNMTASFGGNHLRQRRETTKKPSQEDLLLVQSIQITDKFGFDKQQQSKSNNNNHMGYDANETVFIASDATSQGFCVNAIGLIVAGTVFLLAQLAVIAIWTYLYQRRRKLQPYSNEGMSNASSYGSHSASSSGSTIVGNVPNARSESLCKLYEGGFGARHGRQF</sequence>
<accession>A0A1I8QDM2</accession>
<dbReference type="PROSITE" id="PS50948">
    <property type="entry name" value="PAN"/>
    <property type="match status" value="3"/>
</dbReference>
<name>A0A1I8QDM2_STOCA</name>
<dbReference type="GO" id="GO:0009653">
    <property type="term" value="P:anatomical structure morphogenesis"/>
    <property type="evidence" value="ECO:0007669"/>
    <property type="project" value="TreeGrafter"/>
</dbReference>
<feature type="compositionally biased region" description="Low complexity" evidence="1">
    <location>
        <begin position="146"/>
        <end position="161"/>
    </location>
</feature>
<evidence type="ECO:0000256" key="2">
    <source>
        <dbReference type="SAM" id="Phobius"/>
    </source>
</evidence>
<proteinExistence type="predicted"/>
<feature type="compositionally biased region" description="Low complexity" evidence="1">
    <location>
        <begin position="97"/>
        <end position="108"/>
    </location>
</feature>
<dbReference type="PANTHER" id="PTHR47327">
    <property type="entry name" value="FI18240P1-RELATED"/>
    <property type="match status" value="1"/>
</dbReference>
<keyword evidence="2" id="KW-0812">Transmembrane</keyword>
<dbReference type="InterPro" id="IPR056953">
    <property type="entry name" value="CUT_N"/>
</dbReference>
<feature type="domain" description="Apple" evidence="3">
    <location>
        <begin position="398"/>
        <end position="479"/>
    </location>
</feature>
<dbReference type="EnsemblMetazoa" id="SCAU016165-RA">
    <property type="protein sequence ID" value="SCAU016165-PA"/>
    <property type="gene ID" value="SCAU016165"/>
</dbReference>
<protein>
    <recommendedName>
        <fullName evidence="7">ZP domain-containing protein</fullName>
    </recommendedName>
</protein>